<dbReference type="FunFam" id="3.30.200.20:FF:000103">
    <property type="entry name" value="Protein kinase C"/>
    <property type="match status" value="1"/>
</dbReference>
<dbReference type="AlphaFoldDB" id="A0A8C5LXM4"/>
<dbReference type="InterPro" id="IPR017892">
    <property type="entry name" value="Pkinase_C"/>
</dbReference>
<evidence type="ECO:0000259" key="13">
    <source>
        <dbReference type="PROSITE" id="PS51285"/>
    </source>
</evidence>
<evidence type="ECO:0000313" key="15">
    <source>
        <dbReference type="Ensembl" id="ENSLLEP00000006561.1"/>
    </source>
</evidence>
<dbReference type="Gene3D" id="3.30.200.20">
    <property type="entry name" value="Phosphorylase Kinase, domain 1"/>
    <property type="match status" value="1"/>
</dbReference>
<evidence type="ECO:0000256" key="9">
    <source>
        <dbReference type="PROSITE-ProRule" id="PRU01207"/>
    </source>
</evidence>
<dbReference type="PROSITE" id="PS51860">
    <property type="entry name" value="REM_1"/>
    <property type="match status" value="1"/>
</dbReference>
<dbReference type="PROSITE" id="PS00108">
    <property type="entry name" value="PROTEIN_KINASE_ST"/>
    <property type="match status" value="1"/>
</dbReference>
<dbReference type="PROSITE" id="PS51285">
    <property type="entry name" value="AGC_KINASE_CTER"/>
    <property type="match status" value="1"/>
</dbReference>
<proteinExistence type="predicted"/>
<dbReference type="PANTHER" id="PTHR24351">
    <property type="entry name" value="RIBOSOMAL PROTEIN S6 KINASE"/>
    <property type="match status" value="1"/>
</dbReference>
<comment type="catalytic activity">
    <reaction evidence="8">
        <text>L-seryl-[protein] + ATP = O-phospho-L-seryl-[protein] + ADP + H(+)</text>
        <dbReference type="Rhea" id="RHEA:17989"/>
        <dbReference type="Rhea" id="RHEA-COMP:9863"/>
        <dbReference type="Rhea" id="RHEA-COMP:11604"/>
        <dbReference type="ChEBI" id="CHEBI:15378"/>
        <dbReference type="ChEBI" id="CHEBI:29999"/>
        <dbReference type="ChEBI" id="CHEBI:30616"/>
        <dbReference type="ChEBI" id="CHEBI:83421"/>
        <dbReference type="ChEBI" id="CHEBI:456216"/>
        <dbReference type="EC" id="2.7.11.13"/>
    </reaction>
</comment>
<feature type="domain" description="AGC-kinase C-terminal" evidence="13">
    <location>
        <begin position="539"/>
        <end position="605"/>
    </location>
</feature>
<evidence type="ECO:0000256" key="2">
    <source>
        <dbReference type="ARBA" id="ARBA00022553"/>
    </source>
</evidence>
<feature type="region of interest" description="Disordered" evidence="11">
    <location>
        <begin position="15"/>
        <end position="63"/>
    </location>
</feature>
<evidence type="ECO:0000256" key="1">
    <source>
        <dbReference type="ARBA" id="ARBA00022527"/>
    </source>
</evidence>
<dbReference type="InterPro" id="IPR000961">
    <property type="entry name" value="AGC-kinase_C"/>
</dbReference>
<feature type="binding site" evidence="10">
    <location>
        <position position="310"/>
    </location>
    <ligand>
        <name>ATP</name>
        <dbReference type="ChEBI" id="CHEBI:30616"/>
    </ligand>
</feature>
<dbReference type="FunFam" id="1.10.510.10:FF:000210">
    <property type="entry name" value="Non-specific serine/threonine protein kinase"/>
    <property type="match status" value="1"/>
</dbReference>
<dbReference type="InterPro" id="IPR036274">
    <property type="entry name" value="HR1_rpt_sf"/>
</dbReference>
<keyword evidence="16" id="KW-1185">Reference proteome</keyword>
<reference evidence="15" key="2">
    <citation type="submission" date="2025-09" db="UniProtKB">
        <authorList>
            <consortium name="Ensembl"/>
        </authorList>
    </citation>
    <scope>IDENTIFICATION</scope>
</reference>
<dbReference type="PROSITE" id="PS00107">
    <property type="entry name" value="PROTEIN_KINASE_ATP"/>
    <property type="match status" value="1"/>
</dbReference>
<comment type="catalytic activity">
    <reaction evidence="7">
        <text>L-threonyl-[protein] + ATP = O-phospho-L-threonyl-[protein] + ADP + H(+)</text>
        <dbReference type="Rhea" id="RHEA:46608"/>
        <dbReference type="Rhea" id="RHEA-COMP:11060"/>
        <dbReference type="Rhea" id="RHEA-COMP:11605"/>
        <dbReference type="ChEBI" id="CHEBI:15378"/>
        <dbReference type="ChEBI" id="CHEBI:30013"/>
        <dbReference type="ChEBI" id="CHEBI:30616"/>
        <dbReference type="ChEBI" id="CHEBI:61977"/>
        <dbReference type="ChEBI" id="CHEBI:456216"/>
        <dbReference type="EC" id="2.7.11.13"/>
    </reaction>
</comment>
<dbReference type="GeneTree" id="ENSGT00940000154339"/>
<evidence type="ECO:0000256" key="3">
    <source>
        <dbReference type="ARBA" id="ARBA00022679"/>
    </source>
</evidence>
<keyword evidence="6 10" id="KW-0067">ATP-binding</keyword>
<name>A0A8C5LXM4_9ANUR</name>
<feature type="domain" description="REM-1" evidence="14">
    <location>
        <begin position="56"/>
        <end position="130"/>
    </location>
</feature>
<feature type="domain" description="Protein kinase" evidence="12">
    <location>
        <begin position="277"/>
        <end position="538"/>
    </location>
</feature>
<dbReference type="Pfam" id="PF00069">
    <property type="entry name" value="Pkinase"/>
    <property type="match status" value="1"/>
</dbReference>
<accession>A0A8C5LXM4</accession>
<keyword evidence="4 10" id="KW-0547">Nucleotide-binding</keyword>
<dbReference type="GO" id="GO:0007165">
    <property type="term" value="P:signal transduction"/>
    <property type="evidence" value="ECO:0007669"/>
    <property type="project" value="InterPro"/>
</dbReference>
<dbReference type="InterPro" id="IPR011072">
    <property type="entry name" value="HR1_rho-bd"/>
</dbReference>
<keyword evidence="1" id="KW-0723">Serine/threonine-protein kinase</keyword>
<protein>
    <recommendedName>
        <fullName evidence="17">Protein kinase C</fullName>
    </recommendedName>
</protein>
<dbReference type="SUPFAM" id="SSF46585">
    <property type="entry name" value="HR1 repeat"/>
    <property type="match status" value="1"/>
</dbReference>
<dbReference type="InterPro" id="IPR000719">
    <property type="entry name" value="Prot_kinase_dom"/>
</dbReference>
<dbReference type="InterPro" id="IPR011009">
    <property type="entry name" value="Kinase-like_dom_sf"/>
</dbReference>
<dbReference type="Ensembl" id="ENSLLET00000006833.1">
    <property type="protein sequence ID" value="ENSLLEP00000006561.1"/>
    <property type="gene ID" value="ENSLLEG00000004141.1"/>
</dbReference>
<keyword evidence="5" id="KW-0418">Kinase</keyword>
<evidence type="ECO:0000256" key="11">
    <source>
        <dbReference type="SAM" id="MobiDB-lite"/>
    </source>
</evidence>
<dbReference type="GO" id="GO:0005524">
    <property type="term" value="F:ATP binding"/>
    <property type="evidence" value="ECO:0007669"/>
    <property type="project" value="UniProtKB-UniRule"/>
</dbReference>
<evidence type="ECO:0000256" key="10">
    <source>
        <dbReference type="PROSITE-ProRule" id="PRU10141"/>
    </source>
</evidence>
<dbReference type="GO" id="GO:0004697">
    <property type="term" value="F:diacylglycerol-dependent serine/threonine kinase activity"/>
    <property type="evidence" value="ECO:0007669"/>
    <property type="project" value="UniProtKB-EC"/>
</dbReference>
<dbReference type="PROSITE" id="PS50011">
    <property type="entry name" value="PROTEIN_KINASE_DOM"/>
    <property type="match status" value="1"/>
</dbReference>
<dbReference type="Pfam" id="PF02185">
    <property type="entry name" value="HR1"/>
    <property type="match status" value="1"/>
</dbReference>
<keyword evidence="2" id="KW-0597">Phosphoprotein</keyword>
<dbReference type="Pfam" id="PF00433">
    <property type="entry name" value="Pkinase_C"/>
    <property type="match status" value="1"/>
</dbReference>
<evidence type="ECO:0000256" key="4">
    <source>
        <dbReference type="ARBA" id="ARBA00022741"/>
    </source>
</evidence>
<evidence type="ECO:0000256" key="5">
    <source>
        <dbReference type="ARBA" id="ARBA00022777"/>
    </source>
</evidence>
<dbReference type="SUPFAM" id="SSF56112">
    <property type="entry name" value="Protein kinase-like (PK-like)"/>
    <property type="match status" value="1"/>
</dbReference>
<evidence type="ECO:0000256" key="6">
    <source>
        <dbReference type="ARBA" id="ARBA00022840"/>
    </source>
</evidence>
<sequence length="605" mass="68604">MGNISSVLCCAPCRRSRRVKPSRPERRDFQHGPSQPSEHPRAADGTSAGSDGSASNIADPDTQLTFNKIRENVQREISKELKIKDGAERLRKVTKTAKHLQDVDDFLRKSTARLEELNNCLQNVNACIAEREKLQLPGMCEGLNEKNDSHPGDAAAQELNAFHVDNVVTPAEERELSELEEFNFDNVILRLVEDKPEMSDMEDVVCPVEERAESEVTDVDVLLLPVEELEMPVMEISILSAGKIRPEMDAIRVDNVSVKTRKLECIPEEFPMSFEDFHCSSVLGRGTFGKVLLAKHKVTKEIFSLKAIKKAEMLEENNVECLVQENNIVRALSRDPHPFLVNIYASFQNMHYVFFLMEYVAGGDLHTHLEKSSGVFPLTRAKFYTSCIVLGLEYLHQEKIIHRDLKLANIILDHQGFAKINDFGVSKEGIGFEDRANSFCGTLEYMAPEILLGLPYSHTVDWWSLGVLLYIMLVGEYPFPGSNDEETAENIINSSIEFPRPIRPSAADIIRNLLKKGRDRRLGSSRKGAEDVKEHLFFHKIDWDELLFRNVTPPFVPTILGVEDTSNFEAEFTSEVPSLSPQHQRLTKTEQEAFRGFDWISEWED</sequence>
<evidence type="ECO:0000259" key="14">
    <source>
        <dbReference type="PROSITE" id="PS51860"/>
    </source>
</evidence>
<organism evidence="15 16">
    <name type="scientific">Leptobrachium leishanense</name>
    <name type="common">Leishan spiny toad</name>
    <dbReference type="NCBI Taxonomy" id="445787"/>
    <lineage>
        <taxon>Eukaryota</taxon>
        <taxon>Metazoa</taxon>
        <taxon>Chordata</taxon>
        <taxon>Craniata</taxon>
        <taxon>Vertebrata</taxon>
        <taxon>Euteleostomi</taxon>
        <taxon>Amphibia</taxon>
        <taxon>Batrachia</taxon>
        <taxon>Anura</taxon>
        <taxon>Pelobatoidea</taxon>
        <taxon>Megophryidae</taxon>
        <taxon>Leptobrachium</taxon>
    </lineage>
</organism>
<dbReference type="InterPro" id="IPR008271">
    <property type="entry name" value="Ser/Thr_kinase_AS"/>
</dbReference>
<evidence type="ECO:0000259" key="12">
    <source>
        <dbReference type="PROSITE" id="PS50011"/>
    </source>
</evidence>
<evidence type="ECO:0000256" key="7">
    <source>
        <dbReference type="ARBA" id="ARBA00047272"/>
    </source>
</evidence>
<evidence type="ECO:0008006" key="17">
    <source>
        <dbReference type="Google" id="ProtNLM"/>
    </source>
</evidence>
<dbReference type="Gene3D" id="1.10.287.160">
    <property type="entry name" value="HR1 repeat"/>
    <property type="match status" value="1"/>
</dbReference>
<evidence type="ECO:0000313" key="16">
    <source>
        <dbReference type="Proteomes" id="UP000694569"/>
    </source>
</evidence>
<dbReference type="SMART" id="SM00742">
    <property type="entry name" value="Hr1"/>
    <property type="match status" value="1"/>
</dbReference>
<reference evidence="15" key="1">
    <citation type="submission" date="2025-08" db="UniProtKB">
        <authorList>
            <consortium name="Ensembl"/>
        </authorList>
    </citation>
    <scope>IDENTIFICATION</scope>
</reference>
<dbReference type="Gene3D" id="1.10.510.10">
    <property type="entry name" value="Transferase(Phosphotransferase) domain 1"/>
    <property type="match status" value="1"/>
</dbReference>
<feature type="compositionally biased region" description="Low complexity" evidence="11">
    <location>
        <begin position="43"/>
        <end position="55"/>
    </location>
</feature>
<dbReference type="SMART" id="SM00220">
    <property type="entry name" value="S_TKc"/>
    <property type="match status" value="1"/>
</dbReference>
<keyword evidence="9" id="KW-0175">Coiled coil</keyword>
<dbReference type="SMART" id="SM00133">
    <property type="entry name" value="S_TK_X"/>
    <property type="match status" value="1"/>
</dbReference>
<dbReference type="OrthoDB" id="63267at2759"/>
<keyword evidence="3" id="KW-0808">Transferase</keyword>
<evidence type="ECO:0000256" key="8">
    <source>
        <dbReference type="ARBA" id="ARBA00047470"/>
    </source>
</evidence>
<dbReference type="InterPro" id="IPR017441">
    <property type="entry name" value="Protein_kinase_ATP_BS"/>
</dbReference>
<dbReference type="Proteomes" id="UP000694569">
    <property type="component" value="Unplaced"/>
</dbReference>